<dbReference type="Proteomes" id="UP000017819">
    <property type="component" value="Unassembled WGS sequence"/>
</dbReference>
<protein>
    <recommendedName>
        <fullName evidence="1">DUF2293 domain-containing protein</fullName>
    </recommendedName>
</protein>
<dbReference type="InterPro" id="IPR018744">
    <property type="entry name" value="DUF2293"/>
</dbReference>
<evidence type="ECO:0000313" key="3">
    <source>
        <dbReference type="Proteomes" id="UP000017819"/>
    </source>
</evidence>
<name>V4R8Y6_9HYPH</name>
<proteinExistence type="predicted"/>
<reference evidence="2 3" key="1">
    <citation type="journal article" date="2014" name="Genome Announc.">
        <title>Draft Genome Sequence of Lutibaculum baratangense Strain AMV1T, Isolated from a Mud Volcano in Andamans, India.</title>
        <authorList>
            <person name="Singh A."/>
            <person name="Sreenivas A."/>
            <person name="Sathyanarayana Reddy G."/>
            <person name="Pinnaka A.K."/>
            <person name="Shivaji S."/>
        </authorList>
    </citation>
    <scope>NUCLEOTIDE SEQUENCE [LARGE SCALE GENOMIC DNA]</scope>
    <source>
        <strain evidence="2 3">AMV1</strain>
    </source>
</reference>
<dbReference type="STRING" id="631454.N177_3793"/>
<dbReference type="EMBL" id="AWXZ01000040">
    <property type="protein sequence ID" value="ESR22656.1"/>
    <property type="molecule type" value="Genomic_DNA"/>
</dbReference>
<comment type="caution">
    <text evidence="2">The sequence shown here is derived from an EMBL/GenBank/DDBJ whole genome shotgun (WGS) entry which is preliminary data.</text>
</comment>
<accession>V4R8Y6</accession>
<feature type="domain" description="DUF2293" evidence="1">
    <location>
        <begin position="10"/>
        <end position="89"/>
    </location>
</feature>
<dbReference type="OrthoDB" id="1159372at2"/>
<dbReference type="RefSeq" id="WP_023433902.1">
    <property type="nucleotide sequence ID" value="NZ_AWXZ01000040.1"/>
</dbReference>
<sequence length="101" mass="11480">MPRRQDIEEALRHLAPNIPDHESAVVADHALDSRGLRTASPEEAAWLSLVSYVRHVMTDYDDLLAEGYDVDSARFFVVDDMNEVLEGWGARRRVSGEEREV</sequence>
<evidence type="ECO:0000259" key="1">
    <source>
        <dbReference type="Pfam" id="PF10056"/>
    </source>
</evidence>
<dbReference type="AlphaFoldDB" id="V4R8Y6"/>
<dbReference type="Pfam" id="PF10056">
    <property type="entry name" value="DUF2293"/>
    <property type="match status" value="1"/>
</dbReference>
<dbReference type="eggNOG" id="COG5586">
    <property type="taxonomic scope" value="Bacteria"/>
</dbReference>
<evidence type="ECO:0000313" key="2">
    <source>
        <dbReference type="EMBL" id="ESR22656.1"/>
    </source>
</evidence>
<organism evidence="2 3">
    <name type="scientific">Lutibaculum baratangense AMV1</name>
    <dbReference type="NCBI Taxonomy" id="631454"/>
    <lineage>
        <taxon>Bacteria</taxon>
        <taxon>Pseudomonadati</taxon>
        <taxon>Pseudomonadota</taxon>
        <taxon>Alphaproteobacteria</taxon>
        <taxon>Hyphomicrobiales</taxon>
        <taxon>Tepidamorphaceae</taxon>
        <taxon>Lutibaculum</taxon>
    </lineage>
</organism>
<gene>
    <name evidence="2" type="ORF">N177_3793</name>
</gene>
<keyword evidence="3" id="KW-1185">Reference proteome</keyword>